<keyword evidence="4" id="KW-1185">Reference proteome</keyword>
<proteinExistence type="predicted"/>
<accession>A0A8E0RPL8</accession>
<gene>
    <name evidence="3" type="ORF">FBUS_06959</name>
</gene>
<feature type="region of interest" description="Disordered" evidence="1">
    <location>
        <begin position="41"/>
        <end position="107"/>
    </location>
</feature>
<evidence type="ECO:0000256" key="2">
    <source>
        <dbReference type="SAM" id="SignalP"/>
    </source>
</evidence>
<feature type="compositionally biased region" description="Polar residues" evidence="1">
    <location>
        <begin position="41"/>
        <end position="59"/>
    </location>
</feature>
<comment type="caution">
    <text evidence="3">The sequence shown here is derived from an EMBL/GenBank/DDBJ whole genome shotgun (WGS) entry which is preliminary data.</text>
</comment>
<feature type="chain" id="PRO_5034136033" evidence="2">
    <location>
        <begin position="23"/>
        <end position="107"/>
    </location>
</feature>
<name>A0A8E0RPL8_9TREM</name>
<reference evidence="3" key="1">
    <citation type="submission" date="2019-05" db="EMBL/GenBank/DDBJ databases">
        <title>Annotation for the trematode Fasciolopsis buski.</title>
        <authorList>
            <person name="Choi Y.-J."/>
        </authorList>
    </citation>
    <scope>NUCLEOTIDE SEQUENCE</scope>
    <source>
        <strain evidence="3">HT</strain>
        <tissue evidence="3">Whole worm</tissue>
    </source>
</reference>
<evidence type="ECO:0000313" key="3">
    <source>
        <dbReference type="EMBL" id="KAA0189831.1"/>
    </source>
</evidence>
<dbReference type="AlphaFoldDB" id="A0A8E0RPL8"/>
<evidence type="ECO:0000256" key="1">
    <source>
        <dbReference type="SAM" id="MobiDB-lite"/>
    </source>
</evidence>
<keyword evidence="2" id="KW-0732">Signal</keyword>
<feature type="signal peptide" evidence="2">
    <location>
        <begin position="1"/>
        <end position="22"/>
    </location>
</feature>
<organism evidence="3 4">
    <name type="scientific">Fasciolopsis buskii</name>
    <dbReference type="NCBI Taxonomy" id="27845"/>
    <lineage>
        <taxon>Eukaryota</taxon>
        <taxon>Metazoa</taxon>
        <taxon>Spiralia</taxon>
        <taxon>Lophotrochozoa</taxon>
        <taxon>Platyhelminthes</taxon>
        <taxon>Trematoda</taxon>
        <taxon>Digenea</taxon>
        <taxon>Plagiorchiida</taxon>
        <taxon>Echinostomata</taxon>
        <taxon>Echinostomatoidea</taxon>
        <taxon>Fasciolidae</taxon>
        <taxon>Fasciolopsis</taxon>
    </lineage>
</organism>
<protein>
    <submittedName>
        <fullName evidence="3">Uncharacterized protein</fullName>
    </submittedName>
</protein>
<dbReference type="Proteomes" id="UP000728185">
    <property type="component" value="Unassembled WGS sequence"/>
</dbReference>
<feature type="compositionally biased region" description="Polar residues" evidence="1">
    <location>
        <begin position="69"/>
        <end position="107"/>
    </location>
</feature>
<sequence>MYSNKINLVFRLGLTVVHFSSGNTMGELPYVPGTNADCVQSTVVPDGQQPQPVSANTAQLPFGLPTMPSYESNPNTQSGQMTQTSYEDNGGAQSQVHWVPMNQNDDY</sequence>
<evidence type="ECO:0000313" key="4">
    <source>
        <dbReference type="Proteomes" id="UP000728185"/>
    </source>
</evidence>
<dbReference type="EMBL" id="LUCM01007500">
    <property type="protein sequence ID" value="KAA0189831.1"/>
    <property type="molecule type" value="Genomic_DNA"/>
</dbReference>